<evidence type="ECO:0000313" key="2">
    <source>
        <dbReference type="Proteomes" id="UP000050790"/>
    </source>
</evidence>
<dbReference type="WBParaSite" id="SMRG1_33550.1">
    <property type="protein sequence ID" value="SMRG1_33550.1"/>
    <property type="gene ID" value="SMRG1_33550"/>
</dbReference>
<dbReference type="PROSITE" id="PS00107">
    <property type="entry name" value="PROTEIN_KINASE_ATP"/>
    <property type="match status" value="1"/>
</dbReference>
<reference evidence="3" key="1">
    <citation type="submission" date="2023-11" db="UniProtKB">
        <authorList>
            <consortium name="WormBaseParasite"/>
        </authorList>
    </citation>
    <scope>IDENTIFICATION</scope>
</reference>
<dbReference type="InterPro" id="IPR017441">
    <property type="entry name" value="Protein_kinase_ATP_BS"/>
</dbReference>
<feature type="binding site" evidence="1">
    <location>
        <position position="91"/>
    </location>
    <ligand>
        <name>ATP</name>
        <dbReference type="ChEBI" id="CHEBI:30616"/>
    </ligand>
</feature>
<proteinExistence type="predicted"/>
<keyword evidence="1" id="KW-0547">Nucleotide-binding</keyword>
<dbReference type="Gene3D" id="3.30.200.20">
    <property type="entry name" value="Phosphorylase Kinase, domain 1"/>
    <property type="match status" value="1"/>
</dbReference>
<sequence length="115" mass="12926">MHLSDPFSDRYVESLLDVVVACATECTKTVKNVKNENMLAFLQRFITVAVCLLSYRRKPEDFSLISSLGHGAFGRVQLVLEITAGCVCAMKVLNKSRMLAQHTDYWAKKEIMSHG</sequence>
<dbReference type="InterPro" id="IPR011009">
    <property type="entry name" value="Kinase-like_dom_sf"/>
</dbReference>
<accession>A0AA84ZJ80</accession>
<dbReference type="AlphaFoldDB" id="A0AA84ZJ80"/>
<protein>
    <recommendedName>
        <fullName evidence="4">Protein kinase domain-containing protein</fullName>
    </recommendedName>
</protein>
<keyword evidence="1" id="KW-0067">ATP-binding</keyword>
<evidence type="ECO:0000256" key="1">
    <source>
        <dbReference type="PROSITE-ProRule" id="PRU10141"/>
    </source>
</evidence>
<evidence type="ECO:0000313" key="3">
    <source>
        <dbReference type="WBParaSite" id="SMRG1_33550.1"/>
    </source>
</evidence>
<dbReference type="Proteomes" id="UP000050790">
    <property type="component" value="Unassembled WGS sequence"/>
</dbReference>
<dbReference type="GO" id="GO:0005524">
    <property type="term" value="F:ATP binding"/>
    <property type="evidence" value="ECO:0007669"/>
    <property type="project" value="UniProtKB-UniRule"/>
</dbReference>
<dbReference type="SUPFAM" id="SSF56112">
    <property type="entry name" value="Protein kinase-like (PK-like)"/>
    <property type="match status" value="1"/>
</dbReference>
<name>A0AA84ZJ80_9TREM</name>
<organism evidence="2 3">
    <name type="scientific">Schistosoma margrebowiei</name>
    <dbReference type="NCBI Taxonomy" id="48269"/>
    <lineage>
        <taxon>Eukaryota</taxon>
        <taxon>Metazoa</taxon>
        <taxon>Spiralia</taxon>
        <taxon>Lophotrochozoa</taxon>
        <taxon>Platyhelminthes</taxon>
        <taxon>Trematoda</taxon>
        <taxon>Digenea</taxon>
        <taxon>Strigeidida</taxon>
        <taxon>Schistosomatoidea</taxon>
        <taxon>Schistosomatidae</taxon>
        <taxon>Schistosoma</taxon>
    </lineage>
</organism>
<evidence type="ECO:0008006" key="4">
    <source>
        <dbReference type="Google" id="ProtNLM"/>
    </source>
</evidence>